<evidence type="ECO:0000313" key="2">
    <source>
        <dbReference type="Proteomes" id="UP000018958"/>
    </source>
</evidence>
<dbReference type="EMBL" id="ANIX01002145">
    <property type="protein sequence ID" value="ETP14261.1"/>
    <property type="molecule type" value="Genomic_DNA"/>
</dbReference>
<dbReference type="OrthoDB" id="129771at2759"/>
<name>W2WUT2_PHYNI</name>
<accession>W2WUT2</accession>
<gene>
    <name evidence="1" type="ORF">F441_10782</name>
</gene>
<protein>
    <submittedName>
        <fullName evidence="1">Uncharacterized protein</fullName>
    </submittedName>
</protein>
<organism evidence="1 2">
    <name type="scientific">Phytophthora nicotianae CJ01A1</name>
    <dbReference type="NCBI Taxonomy" id="1317063"/>
    <lineage>
        <taxon>Eukaryota</taxon>
        <taxon>Sar</taxon>
        <taxon>Stramenopiles</taxon>
        <taxon>Oomycota</taxon>
        <taxon>Peronosporomycetes</taxon>
        <taxon>Peronosporales</taxon>
        <taxon>Peronosporaceae</taxon>
        <taxon>Phytophthora</taxon>
    </lineage>
</organism>
<dbReference type="Proteomes" id="UP000018958">
    <property type="component" value="Unassembled WGS sequence"/>
</dbReference>
<evidence type="ECO:0000313" key="1">
    <source>
        <dbReference type="EMBL" id="ETP14261.1"/>
    </source>
</evidence>
<reference evidence="1 2" key="1">
    <citation type="submission" date="2013-11" db="EMBL/GenBank/DDBJ databases">
        <title>The Genome Sequence of Phytophthora parasitica CJ01A1.</title>
        <authorList>
            <consortium name="The Broad Institute Genomics Platform"/>
            <person name="Russ C."/>
            <person name="Tyler B."/>
            <person name="Panabieres F."/>
            <person name="Shan W."/>
            <person name="Tripathy S."/>
            <person name="Grunwald N."/>
            <person name="Machado M."/>
            <person name="Johnson C.S."/>
            <person name="Walker B."/>
            <person name="Young S.K."/>
            <person name="Zeng Q."/>
            <person name="Gargeya S."/>
            <person name="Fitzgerald M."/>
            <person name="Haas B."/>
            <person name="Abouelleil A."/>
            <person name="Allen A.W."/>
            <person name="Alvarado L."/>
            <person name="Arachchi H.M."/>
            <person name="Berlin A.M."/>
            <person name="Chapman S.B."/>
            <person name="Gainer-Dewar J."/>
            <person name="Goldberg J."/>
            <person name="Griggs A."/>
            <person name="Gujja S."/>
            <person name="Hansen M."/>
            <person name="Howarth C."/>
            <person name="Imamovic A."/>
            <person name="Ireland A."/>
            <person name="Larimer J."/>
            <person name="McCowan C."/>
            <person name="Murphy C."/>
            <person name="Pearson M."/>
            <person name="Poon T.W."/>
            <person name="Priest M."/>
            <person name="Roberts A."/>
            <person name="Saif S."/>
            <person name="Shea T."/>
            <person name="Sisk P."/>
            <person name="Sykes S."/>
            <person name="Wortman J."/>
            <person name="Nusbaum C."/>
            <person name="Birren B."/>
        </authorList>
    </citation>
    <scope>NUCLEOTIDE SEQUENCE [LARGE SCALE GENOMIC DNA]</scope>
    <source>
        <strain evidence="1 2">CJ01A1</strain>
    </source>
</reference>
<dbReference type="AlphaFoldDB" id="W2WUT2"/>
<comment type="caution">
    <text evidence="1">The sequence shown here is derived from an EMBL/GenBank/DDBJ whole genome shotgun (WGS) entry which is preliminary data.</text>
</comment>
<sequence>MAQRNPPAAKVSAFGMAAWEVQLESDTEISTHNHETNNFIFDSYREAKFISIPSQVHREFGLLTDMKTSTSNINRFLSKQLDGSHFVSPTNKKYSKASTGKYDT</sequence>
<proteinExistence type="predicted"/>